<dbReference type="Pfam" id="PF00672">
    <property type="entry name" value="HAMP"/>
    <property type="match status" value="1"/>
</dbReference>
<dbReference type="CDD" id="cd00082">
    <property type="entry name" value="HisKA"/>
    <property type="match status" value="1"/>
</dbReference>
<evidence type="ECO:0000313" key="17">
    <source>
        <dbReference type="EMBL" id="MCC2136984.1"/>
    </source>
</evidence>
<dbReference type="SUPFAM" id="SSF55874">
    <property type="entry name" value="ATPase domain of HSP90 chaperone/DNA topoisomerase II/histidine kinase"/>
    <property type="match status" value="1"/>
</dbReference>
<gene>
    <name evidence="17" type="ORF">LKD31_08120</name>
</gene>
<keyword evidence="6" id="KW-0808">Transferase</keyword>
<evidence type="ECO:0000256" key="6">
    <source>
        <dbReference type="ARBA" id="ARBA00022679"/>
    </source>
</evidence>
<proteinExistence type="predicted"/>
<dbReference type="EMBL" id="JAJEQC010000007">
    <property type="protein sequence ID" value="MCC2136984.1"/>
    <property type="molecule type" value="Genomic_DNA"/>
</dbReference>
<dbReference type="FunFam" id="3.30.565.10:FF:000006">
    <property type="entry name" value="Sensor histidine kinase WalK"/>
    <property type="match status" value="1"/>
</dbReference>
<dbReference type="InterPro" id="IPR005467">
    <property type="entry name" value="His_kinase_dom"/>
</dbReference>
<evidence type="ECO:0000256" key="4">
    <source>
        <dbReference type="ARBA" id="ARBA00022475"/>
    </source>
</evidence>
<dbReference type="Gene3D" id="3.30.565.10">
    <property type="entry name" value="Histidine kinase-like ATPase, C-terminal domain"/>
    <property type="match status" value="1"/>
</dbReference>
<keyword evidence="13 14" id="KW-0472">Membrane</keyword>
<dbReference type="GO" id="GO:0005524">
    <property type="term" value="F:ATP binding"/>
    <property type="evidence" value="ECO:0007669"/>
    <property type="project" value="UniProtKB-KW"/>
</dbReference>
<dbReference type="PROSITE" id="PS50885">
    <property type="entry name" value="HAMP"/>
    <property type="match status" value="1"/>
</dbReference>
<keyword evidence="8" id="KW-0547">Nucleotide-binding</keyword>
<comment type="subcellular location">
    <subcellularLocation>
        <location evidence="2">Cell membrane</location>
        <topology evidence="2">Multi-pass membrane protein</topology>
    </subcellularLocation>
</comment>
<dbReference type="PRINTS" id="PR00344">
    <property type="entry name" value="BCTRLSENSOR"/>
</dbReference>
<evidence type="ECO:0000259" key="15">
    <source>
        <dbReference type="PROSITE" id="PS50109"/>
    </source>
</evidence>
<dbReference type="FunFam" id="1.10.287.130:FF:000001">
    <property type="entry name" value="Two-component sensor histidine kinase"/>
    <property type="match status" value="1"/>
</dbReference>
<keyword evidence="12" id="KW-0902">Two-component regulatory system</keyword>
<comment type="caution">
    <text evidence="17">The sequence shown here is derived from an EMBL/GenBank/DDBJ whole genome shotgun (WGS) entry which is preliminary data.</text>
</comment>
<dbReference type="GO" id="GO:0005886">
    <property type="term" value="C:plasma membrane"/>
    <property type="evidence" value="ECO:0007669"/>
    <property type="project" value="UniProtKB-SubCell"/>
</dbReference>
<evidence type="ECO:0000256" key="3">
    <source>
        <dbReference type="ARBA" id="ARBA00012438"/>
    </source>
</evidence>
<protein>
    <recommendedName>
        <fullName evidence="3">histidine kinase</fullName>
        <ecNumber evidence="3">2.7.13.3</ecNumber>
    </recommendedName>
</protein>
<dbReference type="SUPFAM" id="SSF158472">
    <property type="entry name" value="HAMP domain-like"/>
    <property type="match status" value="1"/>
</dbReference>
<organism evidence="17 18">
    <name type="scientific">Hominenteromicrobium mulieris</name>
    <dbReference type="NCBI Taxonomy" id="2885357"/>
    <lineage>
        <taxon>Bacteria</taxon>
        <taxon>Bacillati</taxon>
        <taxon>Bacillota</taxon>
        <taxon>Clostridia</taxon>
        <taxon>Eubacteriales</taxon>
        <taxon>Oscillospiraceae</taxon>
        <taxon>Hominenteromicrobium</taxon>
    </lineage>
</organism>
<evidence type="ECO:0000256" key="10">
    <source>
        <dbReference type="ARBA" id="ARBA00022840"/>
    </source>
</evidence>
<evidence type="ECO:0000256" key="11">
    <source>
        <dbReference type="ARBA" id="ARBA00022989"/>
    </source>
</evidence>
<dbReference type="InterPro" id="IPR003661">
    <property type="entry name" value="HisK_dim/P_dom"/>
</dbReference>
<keyword evidence="18" id="KW-1185">Reference proteome</keyword>
<dbReference type="SUPFAM" id="SSF47384">
    <property type="entry name" value="Homodimeric domain of signal transducing histidine kinase"/>
    <property type="match status" value="1"/>
</dbReference>
<accession>A0AAE3DIN7</accession>
<dbReference type="SMART" id="SM00387">
    <property type="entry name" value="HATPase_c"/>
    <property type="match status" value="1"/>
</dbReference>
<keyword evidence="9 17" id="KW-0418">Kinase</keyword>
<keyword evidence="10" id="KW-0067">ATP-binding</keyword>
<feature type="transmembrane region" description="Helical" evidence="14">
    <location>
        <begin position="21"/>
        <end position="41"/>
    </location>
</feature>
<evidence type="ECO:0000313" key="18">
    <source>
        <dbReference type="Proteomes" id="UP001199424"/>
    </source>
</evidence>
<keyword evidence="5" id="KW-0597">Phosphoprotein</keyword>
<dbReference type="PROSITE" id="PS50109">
    <property type="entry name" value="HIS_KIN"/>
    <property type="match status" value="1"/>
</dbReference>
<evidence type="ECO:0000256" key="12">
    <source>
        <dbReference type="ARBA" id="ARBA00023012"/>
    </source>
</evidence>
<name>A0AAE3DIN7_9FIRM</name>
<dbReference type="EC" id="2.7.13.3" evidence="3"/>
<sequence length="501" mass="56030">MGEQTVKKHKFKKWRKPGIRMQVMLGFVLFTAIIVTLLWTFQITLLNTFYKAIKVNEVRSVANRVVAMLDESASANDYFEVTRSTNISILISNSDGSNVSFSPAARGGVLERFDYLDCKQLFTEVKAAGGSVMDDNITDPTSTIERQDRTIIYAQTVTLSSGNEYLVLLSCDVIPVDSTVETLKIQLWCLTGVMILLSFGLALFISSRLSKPLEQMNESAKQLGEGKYDIRFPEQGVREVTELAATLNYAAAELSKVEDLRRELIANVSHDLRTPLTMISGYAEVMRDIPGENTPENVQIVIDEANRLTGIVNDLLDLSKLQAGALTLTVSEFNLTEDIRNTLHRYDKLADFSFPFTYDRTVYVCADQLKISQVLYNLVNNAINYSGGNKTVYIDQTVTESTVRVSIRDTGEGIPADKLQYIWDRYYKVDKEHKRAQVGTGLGLSIVKKILDLHGGRYGVASVEGKGSTFWFELPVLRTESLILPEPPTLPKQKADVERGE</sequence>
<evidence type="ECO:0000256" key="9">
    <source>
        <dbReference type="ARBA" id="ARBA00022777"/>
    </source>
</evidence>
<dbReference type="AlphaFoldDB" id="A0AAE3DIN7"/>
<comment type="catalytic activity">
    <reaction evidence="1">
        <text>ATP + protein L-histidine = ADP + protein N-phospho-L-histidine.</text>
        <dbReference type="EC" id="2.7.13.3"/>
    </reaction>
</comment>
<dbReference type="InterPro" id="IPR036890">
    <property type="entry name" value="HATPase_C_sf"/>
</dbReference>
<reference evidence="17" key="1">
    <citation type="submission" date="2021-10" db="EMBL/GenBank/DDBJ databases">
        <title>Anaerobic single-cell dispensing facilitates the cultivation of human gut bacteria.</title>
        <authorList>
            <person name="Afrizal A."/>
        </authorList>
    </citation>
    <scope>NUCLEOTIDE SEQUENCE</scope>
    <source>
        <strain evidence="17">CLA-AA-H250</strain>
    </source>
</reference>
<dbReference type="InterPro" id="IPR004358">
    <property type="entry name" value="Sig_transdc_His_kin-like_C"/>
</dbReference>
<evidence type="ECO:0000256" key="8">
    <source>
        <dbReference type="ARBA" id="ARBA00022741"/>
    </source>
</evidence>
<dbReference type="Gene3D" id="1.10.287.130">
    <property type="match status" value="1"/>
</dbReference>
<dbReference type="SMART" id="SM00304">
    <property type="entry name" value="HAMP"/>
    <property type="match status" value="1"/>
</dbReference>
<evidence type="ECO:0000256" key="1">
    <source>
        <dbReference type="ARBA" id="ARBA00000085"/>
    </source>
</evidence>
<dbReference type="Pfam" id="PF00512">
    <property type="entry name" value="HisKA"/>
    <property type="match status" value="1"/>
</dbReference>
<evidence type="ECO:0000259" key="16">
    <source>
        <dbReference type="PROSITE" id="PS50885"/>
    </source>
</evidence>
<dbReference type="PANTHER" id="PTHR45528:SF1">
    <property type="entry name" value="SENSOR HISTIDINE KINASE CPXA"/>
    <property type="match status" value="1"/>
</dbReference>
<keyword evidence="7 14" id="KW-0812">Transmembrane</keyword>
<evidence type="ECO:0000256" key="13">
    <source>
        <dbReference type="ARBA" id="ARBA00023136"/>
    </source>
</evidence>
<evidence type="ECO:0000256" key="14">
    <source>
        <dbReference type="SAM" id="Phobius"/>
    </source>
</evidence>
<feature type="domain" description="HAMP" evidence="16">
    <location>
        <begin position="207"/>
        <end position="259"/>
    </location>
</feature>
<dbReference type="GO" id="GO:0000155">
    <property type="term" value="F:phosphorelay sensor kinase activity"/>
    <property type="evidence" value="ECO:0007669"/>
    <property type="project" value="InterPro"/>
</dbReference>
<keyword evidence="11 14" id="KW-1133">Transmembrane helix</keyword>
<dbReference type="Proteomes" id="UP001199424">
    <property type="component" value="Unassembled WGS sequence"/>
</dbReference>
<keyword evidence="4" id="KW-1003">Cell membrane</keyword>
<dbReference type="CDD" id="cd00075">
    <property type="entry name" value="HATPase"/>
    <property type="match status" value="1"/>
</dbReference>
<evidence type="ECO:0000256" key="5">
    <source>
        <dbReference type="ARBA" id="ARBA00022553"/>
    </source>
</evidence>
<evidence type="ECO:0000256" key="7">
    <source>
        <dbReference type="ARBA" id="ARBA00022692"/>
    </source>
</evidence>
<dbReference type="Pfam" id="PF02518">
    <property type="entry name" value="HATPase_c"/>
    <property type="match status" value="1"/>
</dbReference>
<dbReference type="RefSeq" id="WP_308449324.1">
    <property type="nucleotide sequence ID" value="NZ_JAJEQC010000007.1"/>
</dbReference>
<feature type="domain" description="Histidine kinase" evidence="15">
    <location>
        <begin position="267"/>
        <end position="478"/>
    </location>
</feature>
<dbReference type="PANTHER" id="PTHR45528">
    <property type="entry name" value="SENSOR HISTIDINE KINASE CPXA"/>
    <property type="match status" value="1"/>
</dbReference>
<dbReference type="CDD" id="cd06225">
    <property type="entry name" value="HAMP"/>
    <property type="match status" value="1"/>
</dbReference>
<dbReference type="InterPro" id="IPR036097">
    <property type="entry name" value="HisK_dim/P_sf"/>
</dbReference>
<evidence type="ECO:0000256" key="2">
    <source>
        <dbReference type="ARBA" id="ARBA00004651"/>
    </source>
</evidence>
<dbReference type="InterPro" id="IPR050398">
    <property type="entry name" value="HssS/ArlS-like"/>
</dbReference>
<dbReference type="InterPro" id="IPR003660">
    <property type="entry name" value="HAMP_dom"/>
</dbReference>
<dbReference type="Gene3D" id="6.10.340.10">
    <property type="match status" value="1"/>
</dbReference>
<dbReference type="InterPro" id="IPR003594">
    <property type="entry name" value="HATPase_dom"/>
</dbReference>
<dbReference type="SMART" id="SM00388">
    <property type="entry name" value="HisKA"/>
    <property type="match status" value="1"/>
</dbReference>